<reference evidence="2" key="1">
    <citation type="journal article" date="2022" name="Nat. Commun.">
        <title>Chromosome evolution and the genetic basis of agronomically important traits in greater yam.</title>
        <authorList>
            <person name="Bredeson J.V."/>
            <person name="Lyons J.B."/>
            <person name="Oniyinde I.O."/>
            <person name="Okereke N.R."/>
            <person name="Kolade O."/>
            <person name="Nnabue I."/>
            <person name="Nwadili C.O."/>
            <person name="Hribova E."/>
            <person name="Parker M."/>
            <person name="Nwogha J."/>
            <person name="Shu S."/>
            <person name="Carlson J."/>
            <person name="Kariba R."/>
            <person name="Muthemba S."/>
            <person name="Knop K."/>
            <person name="Barton G.J."/>
            <person name="Sherwood A.V."/>
            <person name="Lopez-Montes A."/>
            <person name="Asiedu R."/>
            <person name="Jamnadass R."/>
            <person name="Muchugi A."/>
            <person name="Goodstein D."/>
            <person name="Egesi C.N."/>
            <person name="Featherston J."/>
            <person name="Asfaw A."/>
            <person name="Simpson G.G."/>
            <person name="Dolezel J."/>
            <person name="Hendre P.S."/>
            <person name="Van Deynze A."/>
            <person name="Kumar P.L."/>
            <person name="Obidiegwu J.E."/>
            <person name="Bhattacharjee R."/>
            <person name="Rokhsar D.S."/>
        </authorList>
    </citation>
    <scope>NUCLEOTIDE SEQUENCE [LARGE SCALE GENOMIC DNA]</scope>
    <source>
        <strain evidence="2">cv. TDa95/00328</strain>
    </source>
</reference>
<dbReference type="Proteomes" id="UP000827976">
    <property type="component" value="Chromosome 7"/>
</dbReference>
<keyword evidence="2" id="KW-1185">Reference proteome</keyword>
<dbReference type="EMBL" id="CM037017">
    <property type="protein sequence ID" value="KAH7677741.1"/>
    <property type="molecule type" value="Genomic_DNA"/>
</dbReference>
<proteinExistence type="predicted"/>
<protein>
    <submittedName>
        <fullName evidence="1">Cytosolic sorting protein GGA2/TOM1 protein</fullName>
    </submittedName>
</protein>
<sequence>MASFAGAMTSSLSPASGSATVRVEKATSDLLIGPDWTLNMDICDSINSDHWQAKDVVKAVKKRLQHKNPKVQFLALTLLETMIKNCGDFVHLQVVERDILQEMIRIVKKKTDMEVRDKILVLLDSWQEAFGGPGGKYPQYYWAYAELKRSGVAFPQRSADSALIFTPPGGHPISIPGHPQANYGMSNNSSMRLDEAMASEMANLSLSDLDSIRSVMALLSEMLRAVDPNDRGAVKDEVITDLVTQCRSNQKKLMKLVNSTGDEELLGQGLTLNDSLQAVLTKHDAIASGSPLPTEASGHLPGPSTPAAPAPAPGPAPAPANAVANQYEDEDEDDDEFAQLARRNSKFKAATSENEHSEAAEQQGSKNISEGSIITTTSATTEASSSVASNELALSLPDPPAPVRTTKEQDMIDLLSITLSTNPSPPHTPLTPPITSNQSGSPLSASPIGQGYPYNAQAFTGNVPYNSYAAPWAQSAPAHPQAQYSSSYPPPPWANSSPNPFTSTGYQVPAVPANTAATPYIMPRQDASSFSSRIGNAPATADKISYANANPRHAASSSSKPYVPSYRLFEDLIELRNADGSLKVSGTSANMSSTTNQSMIGGRK</sequence>
<comment type="caution">
    <text evidence="1">The sequence shown here is derived from an EMBL/GenBank/DDBJ whole genome shotgun (WGS) entry which is preliminary data.</text>
</comment>
<evidence type="ECO:0000313" key="1">
    <source>
        <dbReference type="EMBL" id="KAH7677741.1"/>
    </source>
</evidence>
<accession>A0ACB7VT17</accession>
<organism evidence="1 2">
    <name type="scientific">Dioscorea alata</name>
    <name type="common">Purple yam</name>
    <dbReference type="NCBI Taxonomy" id="55571"/>
    <lineage>
        <taxon>Eukaryota</taxon>
        <taxon>Viridiplantae</taxon>
        <taxon>Streptophyta</taxon>
        <taxon>Embryophyta</taxon>
        <taxon>Tracheophyta</taxon>
        <taxon>Spermatophyta</taxon>
        <taxon>Magnoliopsida</taxon>
        <taxon>Liliopsida</taxon>
        <taxon>Dioscoreales</taxon>
        <taxon>Dioscoreaceae</taxon>
        <taxon>Dioscorea</taxon>
    </lineage>
</organism>
<gene>
    <name evidence="1" type="ORF">IHE45_07G103400</name>
</gene>
<evidence type="ECO:0000313" key="2">
    <source>
        <dbReference type="Proteomes" id="UP000827976"/>
    </source>
</evidence>
<name>A0ACB7VT17_DIOAL</name>